<dbReference type="Proteomes" id="UP000006514">
    <property type="component" value="Unassembled WGS sequence"/>
</dbReference>
<evidence type="ECO:0000313" key="4">
    <source>
        <dbReference type="Proteomes" id="UP000006514"/>
    </source>
</evidence>
<feature type="compositionally biased region" description="Low complexity" evidence="1">
    <location>
        <begin position="56"/>
        <end position="71"/>
    </location>
</feature>
<keyword evidence="2" id="KW-0732">Signal</keyword>
<feature type="signal peptide" evidence="2">
    <location>
        <begin position="1"/>
        <end position="18"/>
    </location>
</feature>
<dbReference type="EMBL" id="JH687798">
    <property type="protein sequence ID" value="EJD40838.1"/>
    <property type="molecule type" value="Genomic_DNA"/>
</dbReference>
<keyword evidence="4" id="KW-1185">Reference proteome</keyword>
<protein>
    <submittedName>
        <fullName evidence="3">Uncharacterized protein</fullName>
    </submittedName>
</protein>
<dbReference type="OrthoDB" id="10619694at2759"/>
<evidence type="ECO:0000313" key="3">
    <source>
        <dbReference type="EMBL" id="EJD40838.1"/>
    </source>
</evidence>
<evidence type="ECO:0000256" key="2">
    <source>
        <dbReference type="SAM" id="SignalP"/>
    </source>
</evidence>
<evidence type="ECO:0000256" key="1">
    <source>
        <dbReference type="SAM" id="MobiDB-lite"/>
    </source>
</evidence>
<reference evidence="4" key="1">
    <citation type="journal article" date="2012" name="Science">
        <title>The Paleozoic origin of enzymatic lignin decomposition reconstructed from 31 fungal genomes.</title>
        <authorList>
            <person name="Floudas D."/>
            <person name="Binder M."/>
            <person name="Riley R."/>
            <person name="Barry K."/>
            <person name="Blanchette R.A."/>
            <person name="Henrissat B."/>
            <person name="Martinez A.T."/>
            <person name="Otillar R."/>
            <person name="Spatafora J.W."/>
            <person name="Yadav J.S."/>
            <person name="Aerts A."/>
            <person name="Benoit I."/>
            <person name="Boyd A."/>
            <person name="Carlson A."/>
            <person name="Copeland A."/>
            <person name="Coutinho P.M."/>
            <person name="de Vries R.P."/>
            <person name="Ferreira P."/>
            <person name="Findley K."/>
            <person name="Foster B."/>
            <person name="Gaskell J."/>
            <person name="Glotzer D."/>
            <person name="Gorecki P."/>
            <person name="Heitman J."/>
            <person name="Hesse C."/>
            <person name="Hori C."/>
            <person name="Igarashi K."/>
            <person name="Jurgens J.A."/>
            <person name="Kallen N."/>
            <person name="Kersten P."/>
            <person name="Kohler A."/>
            <person name="Kuees U."/>
            <person name="Kumar T.K.A."/>
            <person name="Kuo A."/>
            <person name="LaButti K."/>
            <person name="Larrondo L.F."/>
            <person name="Lindquist E."/>
            <person name="Ling A."/>
            <person name="Lombard V."/>
            <person name="Lucas S."/>
            <person name="Lundell T."/>
            <person name="Martin R."/>
            <person name="McLaughlin D.J."/>
            <person name="Morgenstern I."/>
            <person name="Morin E."/>
            <person name="Murat C."/>
            <person name="Nagy L.G."/>
            <person name="Nolan M."/>
            <person name="Ohm R.A."/>
            <person name="Patyshakuliyeva A."/>
            <person name="Rokas A."/>
            <person name="Ruiz-Duenas F.J."/>
            <person name="Sabat G."/>
            <person name="Salamov A."/>
            <person name="Samejima M."/>
            <person name="Schmutz J."/>
            <person name="Slot J.C."/>
            <person name="St John F."/>
            <person name="Stenlid J."/>
            <person name="Sun H."/>
            <person name="Sun S."/>
            <person name="Syed K."/>
            <person name="Tsang A."/>
            <person name="Wiebenga A."/>
            <person name="Young D."/>
            <person name="Pisabarro A."/>
            <person name="Eastwood D.C."/>
            <person name="Martin F."/>
            <person name="Cullen D."/>
            <person name="Grigoriev I.V."/>
            <person name="Hibbett D.S."/>
        </authorList>
    </citation>
    <scope>NUCLEOTIDE SEQUENCE [LARGE SCALE GENOMIC DNA]</scope>
    <source>
        <strain evidence="4">TFB10046</strain>
    </source>
</reference>
<proteinExistence type="predicted"/>
<organism evidence="3 4">
    <name type="scientific">Auricularia subglabra (strain TFB-10046 / SS5)</name>
    <name type="common">White-rot fungus</name>
    <name type="synonym">Auricularia delicata (strain TFB10046)</name>
    <dbReference type="NCBI Taxonomy" id="717982"/>
    <lineage>
        <taxon>Eukaryota</taxon>
        <taxon>Fungi</taxon>
        <taxon>Dikarya</taxon>
        <taxon>Basidiomycota</taxon>
        <taxon>Agaricomycotina</taxon>
        <taxon>Agaricomycetes</taxon>
        <taxon>Auriculariales</taxon>
        <taxon>Auriculariaceae</taxon>
        <taxon>Auricularia</taxon>
    </lineage>
</organism>
<name>J0D273_AURST</name>
<accession>J0D273</accession>
<dbReference type="KEGG" id="adl:AURDEDRAFT_170031"/>
<gene>
    <name evidence="3" type="ORF">AURDEDRAFT_170031</name>
</gene>
<feature type="chain" id="PRO_5003732789" evidence="2">
    <location>
        <begin position="19"/>
        <end position="137"/>
    </location>
</feature>
<feature type="region of interest" description="Disordered" evidence="1">
    <location>
        <begin position="51"/>
        <end position="74"/>
    </location>
</feature>
<dbReference type="InParanoid" id="J0D273"/>
<dbReference type="AlphaFoldDB" id="J0D273"/>
<sequence length="137" mass="14374">MSRMWGAIAAGAAGAVLGMELSSLVDPAFSAFGAVDTSSFVDAFNGQPDFDGFDATSSDPDYSSYTDHPSSNPSVPEHLNHALHTVAGGVAAQASYTNTGPLVNRNGLPILRRLNLTDPHTCSHCGEFIFGTRLKCK</sequence>